<dbReference type="SUPFAM" id="SSF100920">
    <property type="entry name" value="Heat shock protein 70kD (HSP70), peptide-binding domain"/>
    <property type="match status" value="1"/>
</dbReference>
<reference evidence="4" key="1">
    <citation type="journal article" date="2023" name="Insect Mol. Biol.">
        <title>Genome sequencing provides insights into the evolution of gene families encoding plant cell wall-degrading enzymes in longhorned beetles.</title>
        <authorList>
            <person name="Shin N.R."/>
            <person name="Okamura Y."/>
            <person name="Kirsch R."/>
            <person name="Pauchet Y."/>
        </authorList>
    </citation>
    <scope>NUCLEOTIDE SEQUENCE</scope>
    <source>
        <strain evidence="4">RBIC_L_NR</strain>
    </source>
</reference>
<protein>
    <recommendedName>
        <fullName evidence="6">Heat shock protein 70</fullName>
    </recommendedName>
</protein>
<dbReference type="SUPFAM" id="SSF53067">
    <property type="entry name" value="Actin-like ATPase domain"/>
    <property type="match status" value="1"/>
</dbReference>
<evidence type="ECO:0000256" key="2">
    <source>
        <dbReference type="ARBA" id="ARBA00022741"/>
    </source>
</evidence>
<dbReference type="Proteomes" id="UP001162156">
    <property type="component" value="Unassembled WGS sequence"/>
</dbReference>
<organism evidence="4 5">
    <name type="scientific">Rhamnusium bicolor</name>
    <dbReference type="NCBI Taxonomy" id="1586634"/>
    <lineage>
        <taxon>Eukaryota</taxon>
        <taxon>Metazoa</taxon>
        <taxon>Ecdysozoa</taxon>
        <taxon>Arthropoda</taxon>
        <taxon>Hexapoda</taxon>
        <taxon>Insecta</taxon>
        <taxon>Pterygota</taxon>
        <taxon>Neoptera</taxon>
        <taxon>Endopterygota</taxon>
        <taxon>Coleoptera</taxon>
        <taxon>Polyphaga</taxon>
        <taxon>Cucujiformia</taxon>
        <taxon>Chrysomeloidea</taxon>
        <taxon>Cerambycidae</taxon>
        <taxon>Lepturinae</taxon>
        <taxon>Rhagiini</taxon>
        <taxon>Rhamnusium</taxon>
    </lineage>
</organism>
<accession>A0AAV8WUF2</accession>
<keyword evidence="3" id="KW-0067">ATP-binding</keyword>
<dbReference type="EMBL" id="JANEYF010004855">
    <property type="protein sequence ID" value="KAJ8929880.1"/>
    <property type="molecule type" value="Genomic_DNA"/>
</dbReference>
<comment type="similarity">
    <text evidence="1">Belongs to the heat shock protein 70 family.</text>
</comment>
<evidence type="ECO:0008006" key="6">
    <source>
        <dbReference type="Google" id="ProtNLM"/>
    </source>
</evidence>
<dbReference type="Gene3D" id="3.90.640.10">
    <property type="entry name" value="Actin, Chain A, domain 4"/>
    <property type="match status" value="1"/>
</dbReference>
<keyword evidence="2" id="KW-0547">Nucleotide-binding</keyword>
<dbReference type="InterPro" id="IPR043129">
    <property type="entry name" value="ATPase_NBD"/>
</dbReference>
<dbReference type="AlphaFoldDB" id="A0AAV8WUF2"/>
<dbReference type="Gene3D" id="3.30.420.40">
    <property type="match status" value="2"/>
</dbReference>
<dbReference type="Gene3D" id="2.60.34.10">
    <property type="entry name" value="Substrate Binding Domain Of DNAk, Chain A, domain 1"/>
    <property type="match status" value="1"/>
</dbReference>
<dbReference type="InterPro" id="IPR013126">
    <property type="entry name" value="Hsp_70_fam"/>
</dbReference>
<evidence type="ECO:0000313" key="5">
    <source>
        <dbReference type="Proteomes" id="UP001162156"/>
    </source>
</evidence>
<evidence type="ECO:0000256" key="1">
    <source>
        <dbReference type="ARBA" id="ARBA00007381"/>
    </source>
</evidence>
<gene>
    <name evidence="4" type="ORF">NQ314_017386</name>
</gene>
<dbReference type="GO" id="GO:0005524">
    <property type="term" value="F:ATP binding"/>
    <property type="evidence" value="ECO:0007669"/>
    <property type="project" value="UniProtKB-KW"/>
</dbReference>
<proteinExistence type="inferred from homology"/>
<dbReference type="PRINTS" id="PR00301">
    <property type="entry name" value="HEATSHOCK70"/>
</dbReference>
<dbReference type="InterPro" id="IPR018181">
    <property type="entry name" value="Heat_shock_70_CS"/>
</dbReference>
<dbReference type="GO" id="GO:0140662">
    <property type="term" value="F:ATP-dependent protein folding chaperone"/>
    <property type="evidence" value="ECO:0007669"/>
    <property type="project" value="InterPro"/>
</dbReference>
<dbReference type="Pfam" id="PF00012">
    <property type="entry name" value="HSP70"/>
    <property type="match status" value="1"/>
</dbReference>
<dbReference type="PANTHER" id="PTHR19375">
    <property type="entry name" value="HEAT SHOCK PROTEIN 70KDA"/>
    <property type="match status" value="1"/>
</dbReference>
<dbReference type="InterPro" id="IPR029047">
    <property type="entry name" value="HSP70_peptide-bd_sf"/>
</dbReference>
<comment type="caution">
    <text evidence="4">The sequence shown here is derived from an EMBL/GenBank/DDBJ whole genome shotgun (WGS) entry which is preliminary data.</text>
</comment>
<evidence type="ECO:0000256" key="3">
    <source>
        <dbReference type="ARBA" id="ARBA00022840"/>
    </source>
</evidence>
<keyword evidence="5" id="KW-1185">Reference proteome</keyword>
<evidence type="ECO:0000313" key="4">
    <source>
        <dbReference type="EMBL" id="KAJ8929880.1"/>
    </source>
</evidence>
<name>A0AAV8WUF2_9CUCU</name>
<dbReference type="PROSITE" id="PS01036">
    <property type="entry name" value="HSP70_3"/>
    <property type="match status" value="1"/>
</dbReference>
<sequence length="346" mass="39602">MCINLKKKLSTTENFSLYLDCFDGKDSNFCLSLTRNEFDDLNKQIFDRALDLVKQCLSDIQLSETDIEEVVLVGGSTRIPKIRDILSTHFGRNKLKTDLNPDEAVAAGASIYAACLKGEYRDLEKYKVTEVTPMTLGLIGDGELVTRYISKNSPLPATGTRTFVTVNNDQKSLLFRVFEGERKQADFNNKLGEFRINDLPSRRAGDVSFCVKFNLDEDGILNVTASEESTGKSNQLVVTMGQFRFSERKIKDTYEDAKRHKYEDDTFETFILLRNKLQLRCRHVLYDLKKISSAKDKDFVEKSCKEFLEFTKELNFTDIDRLEAKFATIRNSILSILKDNSMLELE</sequence>